<protein>
    <submittedName>
        <fullName evidence="4">Tetratricopeptide repeat protein</fullName>
    </submittedName>
</protein>
<dbReference type="Pfam" id="PF13181">
    <property type="entry name" value="TPR_8"/>
    <property type="match status" value="1"/>
</dbReference>
<evidence type="ECO:0000313" key="5">
    <source>
        <dbReference type="Proteomes" id="UP000321595"/>
    </source>
</evidence>
<keyword evidence="5" id="KW-1185">Reference proteome</keyword>
<keyword evidence="1" id="KW-0802">TPR repeat</keyword>
<dbReference type="Gene3D" id="1.25.40.10">
    <property type="entry name" value="Tetratricopeptide repeat domain"/>
    <property type="match status" value="5"/>
</dbReference>
<dbReference type="InterPro" id="IPR011990">
    <property type="entry name" value="TPR-like_helical_dom_sf"/>
</dbReference>
<dbReference type="InterPro" id="IPR019734">
    <property type="entry name" value="TPR_rpt"/>
</dbReference>
<feature type="repeat" description="TPR" evidence="1">
    <location>
        <begin position="209"/>
        <end position="242"/>
    </location>
</feature>
<dbReference type="OrthoDB" id="5476253at2"/>
<evidence type="ECO:0000256" key="3">
    <source>
        <dbReference type="SAM" id="SignalP"/>
    </source>
</evidence>
<evidence type="ECO:0000313" key="4">
    <source>
        <dbReference type="EMBL" id="QED29685.1"/>
    </source>
</evidence>
<reference evidence="4 5" key="1">
    <citation type="submission" date="2019-08" db="EMBL/GenBank/DDBJ databases">
        <authorList>
            <person name="Liang Q."/>
        </authorList>
    </citation>
    <scope>NUCLEOTIDE SEQUENCE [LARGE SCALE GENOMIC DNA]</scope>
    <source>
        <strain evidence="4 5">V1718</strain>
    </source>
</reference>
<feature type="signal peptide" evidence="3">
    <location>
        <begin position="1"/>
        <end position="25"/>
    </location>
</feature>
<accession>A0A5B8XVS4</accession>
<dbReference type="Proteomes" id="UP000321595">
    <property type="component" value="Chromosome"/>
</dbReference>
<dbReference type="AlphaFoldDB" id="A0A5B8XVS4"/>
<proteinExistence type="predicted"/>
<feature type="chain" id="PRO_5023068308" evidence="3">
    <location>
        <begin position="26"/>
        <end position="1089"/>
    </location>
</feature>
<feature type="repeat" description="TPR" evidence="1">
    <location>
        <begin position="459"/>
        <end position="492"/>
    </location>
</feature>
<evidence type="ECO:0000256" key="1">
    <source>
        <dbReference type="PROSITE-ProRule" id="PRU00339"/>
    </source>
</evidence>
<sequence length="1089" mass="125893">MRLLNMRKIVLWVLAGFLLASPAQAQQDKEETQLSDVKVKQAEKPTLEGESEGPMKTSIVGDKKVESVKKTDEAIQQLKDLLKATPRDNPQRAEFLFNLAEMYWDKSRFYEQGSYARQSECFSYRDQGDAKKEAQCEQGRKDMLNESKRWKEESVQLYVEIIRNFPTFKDLDEVYFYLGANLMEVGKKKEAIEFFKRLINDFPKSQHIPNVLLAFGDYYFDNDDMDQALKAYQRVGQYPKSTAYPYARYKEAWCHFNLDSKPKALDTFLDVLKLSKSAKSGVGAGLVRQTRNDIVLTYSHIGAADKAIPFFRRVASDKEDWVPMGERLAILYSDKGKPSDSTQVYRELISVNKESVKTIDYQYEIVRNTTTINSYSPDSVKEIVRLMKLVQLADSGKGFKDVDPKTYPQTRARSEELVRTWAITYHREAQKTKNPDLYAMAYFLYKEYLDTFDNQGEEYNMQFFYGELLYRLQKWEEAATAYEKVLAMDEKGKYTNESVHALVLSYFKIVNTSEEQANLQARKDEMLEEPKEGEEDKPAPIPEAKPIPDLHQRLIAACEKYVALNPEGDRIVDVKYTMGRTYYDFDHHDKAIGSFKDIAHNHSEHRLAVIAANLHLDSLNLLRKYDDLHIAVIEYLEKQPIKDEAFLSDINALNASIRFKKCTVLDDEEKWKDAAQCFVDFYRDFPQSELVDKALYNAALDFERMKELGKAIQVRIFLLKERPDSELAPKSLYNIGGNYHALAVYTEAAKFYELYAATYPKMENAEVALANASTFRQGLGELDKAVENYETFLELYGKRDEDKSAEVYYQIATIYEQQGRKKDAFNQYQGYLKRFGKKGPANRYLESHMKIGMYYWDLGGSSNRKTAKTWFNKTLKEFNSMGKADQEAMTTGRDAAAQARFMLGEEVFEEMVKIKIDSPNEKVLKKRMQEKMKVAMEAKEIFESVILFGRPDWAIAGLYRIGAGFQDLANNIRQSPPPPRLTYDQKEIYRGILEDNASQIETLAVDAYKRALDIAKEKSWFNQYSRRAEVALAQLRPREFRRPSELRAQPDHFSSGLSRVPFLKQVKDEDRLTDFGSSEPPMTEPTSQR</sequence>
<dbReference type="EMBL" id="CP042467">
    <property type="protein sequence ID" value="QED29685.1"/>
    <property type="molecule type" value="Genomic_DNA"/>
</dbReference>
<keyword evidence="3" id="KW-0732">Signal</keyword>
<dbReference type="Pfam" id="PF13174">
    <property type="entry name" value="TPR_6"/>
    <property type="match status" value="1"/>
</dbReference>
<dbReference type="SUPFAM" id="SSF48452">
    <property type="entry name" value="TPR-like"/>
    <property type="match status" value="2"/>
</dbReference>
<dbReference type="KEGG" id="bbae:FRD01_21080"/>
<organism evidence="4 5">
    <name type="scientific">Microvenator marinus</name>
    <dbReference type="NCBI Taxonomy" id="2600177"/>
    <lineage>
        <taxon>Bacteria</taxon>
        <taxon>Deltaproteobacteria</taxon>
        <taxon>Bradymonadales</taxon>
        <taxon>Microvenatoraceae</taxon>
        <taxon>Microvenator</taxon>
    </lineage>
</organism>
<feature type="region of interest" description="Disordered" evidence="2">
    <location>
        <begin position="29"/>
        <end position="57"/>
    </location>
</feature>
<dbReference type="PROSITE" id="PS50005">
    <property type="entry name" value="TPR"/>
    <property type="match status" value="3"/>
</dbReference>
<dbReference type="PANTHER" id="PTHR10098">
    <property type="entry name" value="RAPSYN-RELATED"/>
    <property type="match status" value="1"/>
</dbReference>
<name>A0A5B8XVS4_9DELT</name>
<gene>
    <name evidence="4" type="ORF">FRD01_21080</name>
</gene>
<feature type="compositionally biased region" description="Basic and acidic residues" evidence="2">
    <location>
        <begin position="29"/>
        <end position="47"/>
    </location>
</feature>
<evidence type="ECO:0000256" key="2">
    <source>
        <dbReference type="SAM" id="MobiDB-lite"/>
    </source>
</evidence>
<feature type="repeat" description="TPR" evidence="1">
    <location>
        <begin position="172"/>
        <end position="205"/>
    </location>
</feature>
<feature type="region of interest" description="Disordered" evidence="2">
    <location>
        <begin position="1046"/>
        <end position="1089"/>
    </location>
</feature>
<dbReference type="SMART" id="SM00028">
    <property type="entry name" value="TPR"/>
    <property type="match status" value="8"/>
</dbReference>